<evidence type="ECO:0000313" key="1">
    <source>
        <dbReference type="EMBL" id="CDG04473.1"/>
    </source>
</evidence>
<dbReference type="Proteomes" id="UP000015361">
    <property type="component" value="Unassembled WGS sequence"/>
</dbReference>
<proteinExistence type="predicted"/>
<dbReference type="EMBL" id="CBLU010000010">
    <property type="protein sequence ID" value="CDG04473.1"/>
    <property type="molecule type" value="Genomic_DNA"/>
</dbReference>
<evidence type="ECO:0000313" key="4">
    <source>
        <dbReference type="Proteomes" id="UP000015361"/>
    </source>
</evidence>
<dbReference type="EMBL" id="CBLU010000010">
    <property type="protein sequence ID" value="CDG04489.1"/>
    <property type="molecule type" value="Genomic_DNA"/>
</dbReference>
<gene>
    <name evidence="1" type="ORF">O9U_13795</name>
    <name evidence="2" type="ORF">O9U_13835</name>
    <name evidence="3" type="ORF">O9U_13875</name>
</gene>
<comment type="caution">
    <text evidence="1">The sequence shown here is derived from an EMBL/GenBank/DDBJ whole genome shotgun (WGS) entry which is preliminary data.</text>
</comment>
<accession>S6EYJ9</accession>
<dbReference type="AlphaFoldDB" id="S6EYJ9"/>
<evidence type="ECO:0000313" key="2">
    <source>
        <dbReference type="EMBL" id="CDG04481.1"/>
    </source>
</evidence>
<name>S6EYJ9_LACLL</name>
<dbReference type="EMBL" id="CBLU010000010">
    <property type="protein sequence ID" value="CDG04481.1"/>
    <property type="molecule type" value="Genomic_DNA"/>
</dbReference>
<reference evidence="1 4" key="1">
    <citation type="journal article" date="2013" name="Appl. Environ. Microbiol.">
        <title>The Carbohydrate Metabolism Signature of Lactococcus lactis Strain A12 Reveals Its Sourdough Ecosystem Origin.</title>
        <authorList>
            <person name="Passerini D."/>
            <person name="Coddeville M."/>
            <person name="Le Bourgeois P."/>
            <person name="Loubiere P."/>
            <person name="Ritzenthaler P."/>
            <person name="Fontagne-Faucher C."/>
            <person name="Daveran-Mingot M.L."/>
            <person name="Cocaign-Bousquet M."/>
        </authorList>
    </citation>
    <scope>NUCLEOTIDE SEQUENCE [LARGE SCALE GENOMIC DNA]</scope>
    <source>
        <strain evidence="1 4">A12</strain>
    </source>
</reference>
<protein>
    <submittedName>
        <fullName evidence="1">Uncharacterized protein</fullName>
    </submittedName>
</protein>
<sequence>MLLQLFVSVVAPLAEGLF</sequence>
<evidence type="ECO:0000313" key="3">
    <source>
        <dbReference type="EMBL" id="CDG04489.1"/>
    </source>
</evidence>
<organism evidence="1 4">
    <name type="scientific">Lactococcus lactis subsp. lactis A12</name>
    <dbReference type="NCBI Taxonomy" id="1137134"/>
    <lineage>
        <taxon>Bacteria</taxon>
        <taxon>Bacillati</taxon>
        <taxon>Bacillota</taxon>
        <taxon>Bacilli</taxon>
        <taxon>Lactobacillales</taxon>
        <taxon>Streptococcaceae</taxon>
        <taxon>Lactococcus</taxon>
    </lineage>
</organism>